<accession>A0A1I6U6P5</accession>
<protein>
    <submittedName>
        <fullName evidence="7">Selenocysteine-specific translation elongation factor SelB</fullName>
    </submittedName>
</protein>
<dbReference type="Pfam" id="PF25461">
    <property type="entry name" value="Beta-barrel_SelB"/>
    <property type="match status" value="1"/>
</dbReference>
<keyword evidence="5" id="KW-0342">GTP-binding</keyword>
<evidence type="ECO:0000256" key="4">
    <source>
        <dbReference type="ARBA" id="ARBA00022917"/>
    </source>
</evidence>
<dbReference type="Gene3D" id="2.40.30.10">
    <property type="entry name" value="Translation factors"/>
    <property type="match status" value="1"/>
</dbReference>
<evidence type="ECO:0000313" key="7">
    <source>
        <dbReference type="EMBL" id="SFS97085.1"/>
    </source>
</evidence>
<dbReference type="InterPro" id="IPR004535">
    <property type="entry name" value="Transl_elong_SelB"/>
</dbReference>
<dbReference type="GO" id="GO:0001514">
    <property type="term" value="P:selenocysteine incorporation"/>
    <property type="evidence" value="ECO:0007669"/>
    <property type="project" value="InterPro"/>
</dbReference>
<sequence length="628" mass="66109">MTSACVIVIGHVDHGKTTLVRRLTGMETDTLAQEKQRGLSINLGFAYCRYPSGIVDLIDAPGHEDFIRAMVAGATGAQAALLVVSAVDGIAAQTLEHLRIAKLLGVPVRFVAVTKCDVQNAGDLNAGLATIRDGLNGLGLGDVPIIPVAADSEAGIQSLHHRLKRLLAEVPKTQSHSASFLPVDRVFTVQGMGTVVTGTLLGGDLAVSDAITLHPHNRPVTIRGLQSRGAARERVTHGERTAVNLRGIAAEEITRGDVLAAGGLCAPSSCMDVELTLLPDAPKPVKHMSDVRVLFGTTHAVATLRLMGGGQVEQGCAAFAQLRFGKPVTGYAGQRMIVRSLSPADTIGGAVILDPFSTGVKSGDKKRLAVMQATSGGDVLAIAHALCAQGRGSAMLAYAARIAQQSEARVLSDLGTAFEVIGRGEIAPAQAIADAQNDLLAKLKAFHAAHPLKRYAPRGEMMNRALSPLLGQFVENSLAVSEDIRIAEGQIGLASYDPAAVMTPLQKDRMVEIETQLRDGGTTPPGLSEIVQSNEDADLVEVLIASQSAVAMVNVGLNQQLVFHTASVSDAAHALREVFPPPTRFTTSQAREALNTSRKFIVPLLEYFDAAKVTQRDGDLRVMAGPAD</sequence>
<proteinExistence type="predicted"/>
<dbReference type="InterPro" id="IPR000795">
    <property type="entry name" value="T_Tr_GTP-bd_dom"/>
</dbReference>
<dbReference type="InterPro" id="IPR027417">
    <property type="entry name" value="P-loop_NTPase"/>
</dbReference>
<evidence type="ECO:0000256" key="1">
    <source>
        <dbReference type="ARBA" id="ARBA00004496"/>
    </source>
</evidence>
<dbReference type="GO" id="GO:0003746">
    <property type="term" value="F:translation elongation factor activity"/>
    <property type="evidence" value="ECO:0007669"/>
    <property type="project" value="UniProtKB-KW"/>
</dbReference>
<dbReference type="InterPro" id="IPR009001">
    <property type="entry name" value="Transl_elong_EF1A/Init_IF2_C"/>
</dbReference>
<evidence type="ECO:0000256" key="3">
    <source>
        <dbReference type="ARBA" id="ARBA00022741"/>
    </source>
</evidence>
<dbReference type="PANTHER" id="PTHR43721:SF22">
    <property type="entry name" value="ELONGATION FACTOR TU, MITOCHONDRIAL"/>
    <property type="match status" value="1"/>
</dbReference>
<dbReference type="InterPro" id="IPR005225">
    <property type="entry name" value="Small_GTP-bd"/>
</dbReference>
<dbReference type="GO" id="GO:0004020">
    <property type="term" value="F:adenylylsulfate kinase activity"/>
    <property type="evidence" value="ECO:0007669"/>
    <property type="project" value="UniProtKB-EC"/>
</dbReference>
<dbReference type="Pfam" id="PF00009">
    <property type="entry name" value="GTP_EFTU"/>
    <property type="match status" value="1"/>
</dbReference>
<reference evidence="8" key="1">
    <citation type="submission" date="2016-10" db="EMBL/GenBank/DDBJ databases">
        <authorList>
            <person name="Varghese N."/>
            <person name="Submissions S."/>
        </authorList>
    </citation>
    <scope>NUCLEOTIDE SEQUENCE [LARGE SCALE GENOMIC DNA]</scope>
    <source>
        <strain evidence="8">DSM 23422</strain>
    </source>
</reference>
<evidence type="ECO:0000313" key="8">
    <source>
        <dbReference type="Proteomes" id="UP000199239"/>
    </source>
</evidence>
<keyword evidence="7" id="KW-0251">Elongation factor</keyword>
<dbReference type="PANTHER" id="PTHR43721">
    <property type="entry name" value="ELONGATION FACTOR TU-RELATED"/>
    <property type="match status" value="1"/>
</dbReference>
<evidence type="ECO:0000256" key="5">
    <source>
        <dbReference type="ARBA" id="ARBA00023134"/>
    </source>
</evidence>
<dbReference type="SUPFAM" id="SSF50465">
    <property type="entry name" value="EF-Tu/eEF-1alpha/eIF2-gamma C-terminal domain"/>
    <property type="match status" value="1"/>
</dbReference>
<dbReference type="SUPFAM" id="SSF50447">
    <property type="entry name" value="Translation proteins"/>
    <property type="match status" value="1"/>
</dbReference>
<dbReference type="EMBL" id="FPAJ01000004">
    <property type="protein sequence ID" value="SFS97085.1"/>
    <property type="molecule type" value="Genomic_DNA"/>
</dbReference>
<name>A0A1I6U6P5_9RHOB</name>
<dbReference type="Gene3D" id="1.10.10.2770">
    <property type="match status" value="1"/>
</dbReference>
<evidence type="ECO:0000259" key="6">
    <source>
        <dbReference type="PROSITE" id="PS51722"/>
    </source>
</evidence>
<keyword evidence="2" id="KW-0963">Cytoplasm</keyword>
<comment type="subcellular location">
    <subcellularLocation>
        <location evidence="1">Cytoplasm</location>
    </subcellularLocation>
</comment>
<dbReference type="InterPro" id="IPR050055">
    <property type="entry name" value="EF-Tu_GTPase"/>
</dbReference>
<dbReference type="GO" id="GO:0003723">
    <property type="term" value="F:RNA binding"/>
    <property type="evidence" value="ECO:0007669"/>
    <property type="project" value="InterPro"/>
</dbReference>
<dbReference type="SUPFAM" id="SSF52540">
    <property type="entry name" value="P-loop containing nucleoside triphosphate hydrolases"/>
    <property type="match status" value="1"/>
</dbReference>
<dbReference type="CDD" id="cd15491">
    <property type="entry name" value="selB_III"/>
    <property type="match status" value="1"/>
</dbReference>
<dbReference type="InterPro" id="IPR036388">
    <property type="entry name" value="WH-like_DNA-bd_sf"/>
</dbReference>
<feature type="domain" description="Tr-type G" evidence="6">
    <location>
        <begin position="1"/>
        <end position="172"/>
    </location>
</feature>
<dbReference type="NCBIfam" id="TIGR00475">
    <property type="entry name" value="selB"/>
    <property type="match status" value="1"/>
</dbReference>
<dbReference type="InterPro" id="IPR015191">
    <property type="entry name" value="SelB_WHD4"/>
</dbReference>
<gene>
    <name evidence="7" type="ORF">SAMN04488040_2537</name>
</gene>
<dbReference type="GO" id="GO:0005525">
    <property type="term" value="F:GTP binding"/>
    <property type="evidence" value="ECO:0007669"/>
    <property type="project" value="UniProtKB-KW"/>
</dbReference>
<dbReference type="InterPro" id="IPR009000">
    <property type="entry name" value="Transl_B-barrel_sf"/>
</dbReference>
<dbReference type="Gene3D" id="1.10.10.10">
    <property type="entry name" value="Winged helix-like DNA-binding domain superfamily/Winged helix DNA-binding domain"/>
    <property type="match status" value="1"/>
</dbReference>
<dbReference type="GO" id="GO:0003924">
    <property type="term" value="F:GTPase activity"/>
    <property type="evidence" value="ECO:0007669"/>
    <property type="project" value="InterPro"/>
</dbReference>
<keyword evidence="8" id="KW-1185">Reference proteome</keyword>
<dbReference type="GO" id="GO:0005737">
    <property type="term" value="C:cytoplasm"/>
    <property type="evidence" value="ECO:0007669"/>
    <property type="project" value="UniProtKB-SubCell"/>
</dbReference>
<dbReference type="OrthoDB" id="9803139at2"/>
<keyword evidence="4" id="KW-0648">Protein biosynthesis</keyword>
<organism evidence="7 8">
    <name type="scientific">Sulfitobacter marinus</name>
    <dbReference type="NCBI Taxonomy" id="394264"/>
    <lineage>
        <taxon>Bacteria</taxon>
        <taxon>Pseudomonadati</taxon>
        <taxon>Pseudomonadota</taxon>
        <taxon>Alphaproteobacteria</taxon>
        <taxon>Rhodobacterales</taxon>
        <taxon>Roseobacteraceae</taxon>
        <taxon>Sulfitobacter</taxon>
    </lineage>
</organism>
<dbReference type="SUPFAM" id="SSF46785">
    <property type="entry name" value="Winged helix' DNA-binding domain"/>
    <property type="match status" value="1"/>
</dbReference>
<dbReference type="Gene3D" id="3.40.50.300">
    <property type="entry name" value="P-loop containing nucleotide triphosphate hydrolases"/>
    <property type="match status" value="1"/>
</dbReference>
<evidence type="ECO:0000256" key="2">
    <source>
        <dbReference type="ARBA" id="ARBA00022490"/>
    </source>
</evidence>
<dbReference type="InterPro" id="IPR057335">
    <property type="entry name" value="Beta-barrel_SelB"/>
</dbReference>
<dbReference type="PROSITE" id="PS51722">
    <property type="entry name" value="G_TR_2"/>
    <property type="match status" value="1"/>
</dbReference>
<dbReference type="Proteomes" id="UP000199239">
    <property type="component" value="Unassembled WGS sequence"/>
</dbReference>
<dbReference type="InterPro" id="IPR036390">
    <property type="entry name" value="WH_DNA-bd_sf"/>
</dbReference>
<dbReference type="AlphaFoldDB" id="A0A1I6U6P5"/>
<keyword evidence="3" id="KW-0547">Nucleotide-binding</keyword>
<dbReference type="STRING" id="394264.SAMN04488040_2537"/>
<dbReference type="RefSeq" id="WP_093916743.1">
    <property type="nucleotide sequence ID" value="NZ_FPAJ01000004.1"/>
</dbReference>
<dbReference type="Pfam" id="PF09107">
    <property type="entry name" value="WHD_3rd_SelB"/>
    <property type="match status" value="1"/>
</dbReference>
<dbReference type="NCBIfam" id="TIGR00231">
    <property type="entry name" value="small_GTP"/>
    <property type="match status" value="1"/>
</dbReference>